<organism evidence="1 2">
    <name type="scientific">Klebsiella oxytoca</name>
    <dbReference type="NCBI Taxonomy" id="571"/>
    <lineage>
        <taxon>Bacteria</taxon>
        <taxon>Pseudomonadati</taxon>
        <taxon>Pseudomonadota</taxon>
        <taxon>Gammaproteobacteria</taxon>
        <taxon>Enterobacterales</taxon>
        <taxon>Enterobacteriaceae</taxon>
        <taxon>Klebsiella/Raoultella group</taxon>
        <taxon>Klebsiella</taxon>
    </lineage>
</organism>
<dbReference type="EMBL" id="JAGKON010000013">
    <property type="protein sequence ID" value="MBQ0600846.1"/>
    <property type="molecule type" value="Genomic_DNA"/>
</dbReference>
<dbReference type="GO" id="GO:0045881">
    <property type="term" value="P:positive regulation of sporulation resulting in formation of a cellular spore"/>
    <property type="evidence" value="ECO:0007669"/>
    <property type="project" value="TreeGrafter"/>
</dbReference>
<gene>
    <name evidence="1" type="ORF">J7S78_13695</name>
</gene>
<dbReference type="RefSeq" id="WP_210846250.1">
    <property type="nucleotide sequence ID" value="NZ_JAGKON010000013.1"/>
</dbReference>
<evidence type="ECO:0000313" key="1">
    <source>
        <dbReference type="EMBL" id="MBQ0600846.1"/>
    </source>
</evidence>
<name>A0AAP2BJ94_KLEOX</name>
<dbReference type="GO" id="GO:0007059">
    <property type="term" value="P:chromosome segregation"/>
    <property type="evidence" value="ECO:0007669"/>
    <property type="project" value="TreeGrafter"/>
</dbReference>
<keyword evidence="2" id="KW-1185">Reference proteome</keyword>
<dbReference type="Gene3D" id="3.90.1530.10">
    <property type="entry name" value="Conserved hypothetical protein from pyrococcus furiosus pfu- 392566-001, ParB domain"/>
    <property type="match status" value="1"/>
</dbReference>
<reference evidence="1 2" key="1">
    <citation type="submission" date="2021-03" db="EMBL/GenBank/DDBJ databases">
        <authorList>
            <person name="Stanton E."/>
        </authorList>
    </citation>
    <scope>NUCLEOTIDE SEQUENCE [LARGE SCALE GENOMIC DNA]</scope>
    <source>
        <strain evidence="1 2">2020EL-00037</strain>
    </source>
</reference>
<comment type="caution">
    <text evidence="1">The sequence shown here is derived from an EMBL/GenBank/DDBJ whole genome shotgun (WGS) entry which is preliminary data.</text>
</comment>
<dbReference type="SUPFAM" id="SSF109709">
    <property type="entry name" value="KorB DNA-binding domain-like"/>
    <property type="match status" value="1"/>
</dbReference>
<sequence>MIEYDFHDTANAFPYISGDAYETLKEDIRINGILEPVYLFEGKIIDGRNRYRVAKELGLDDIPTEEYKGDNPVGFVQSMNLHRRQLTPSQKAAAAAFLAEFKQGQHIDEEEYETQEAIAKKLGISRRMVVEATSLKKNADAELIERVKAGDISLHNATAIARLNTEDQKSIVNEGADRVKEVAKKIKAMTKGKGRKKKDDPERIIGLDAVEGYMLPETKKSKSDFEMKTIEMNNDDSFANEVTPVKVRKTRGKKISIDEANDFGHSLIDAIIVLGATAEDANGGDNVIDAALSESQLASFSDDYDASELRALLSTGIRVLAKLVE</sequence>
<proteinExistence type="predicted"/>
<dbReference type="InterPro" id="IPR050336">
    <property type="entry name" value="Chromosome_partition/occlusion"/>
</dbReference>
<protein>
    <recommendedName>
        <fullName evidence="3">ParB/Sulfiredoxin domain-containing protein</fullName>
    </recommendedName>
</protein>
<dbReference type="PANTHER" id="PTHR33375:SF1">
    <property type="entry name" value="CHROMOSOME-PARTITIONING PROTEIN PARB-RELATED"/>
    <property type="match status" value="1"/>
</dbReference>
<dbReference type="AlphaFoldDB" id="A0AAP2BJ94"/>
<accession>A0AAP2BJ94</accession>
<evidence type="ECO:0000313" key="2">
    <source>
        <dbReference type="Proteomes" id="UP000673434"/>
    </source>
</evidence>
<dbReference type="Gene3D" id="1.10.10.2830">
    <property type="match status" value="1"/>
</dbReference>
<evidence type="ECO:0008006" key="3">
    <source>
        <dbReference type="Google" id="ProtNLM"/>
    </source>
</evidence>
<dbReference type="GO" id="GO:0005694">
    <property type="term" value="C:chromosome"/>
    <property type="evidence" value="ECO:0007669"/>
    <property type="project" value="TreeGrafter"/>
</dbReference>
<dbReference type="Proteomes" id="UP000673434">
    <property type="component" value="Unassembled WGS sequence"/>
</dbReference>
<dbReference type="PANTHER" id="PTHR33375">
    <property type="entry name" value="CHROMOSOME-PARTITIONING PROTEIN PARB-RELATED"/>
    <property type="match status" value="1"/>
</dbReference>
<dbReference type="SUPFAM" id="SSF110849">
    <property type="entry name" value="ParB/Sulfiredoxin"/>
    <property type="match status" value="1"/>
</dbReference>
<dbReference type="InterPro" id="IPR036086">
    <property type="entry name" value="ParB/Sulfiredoxin_sf"/>
</dbReference>